<evidence type="ECO:0000256" key="1">
    <source>
        <dbReference type="ARBA" id="ARBA00022737"/>
    </source>
</evidence>
<dbReference type="PANTHER" id="PTHR23120:SF42">
    <property type="entry name" value="MAESTRO HEAT-LIKE REPEAT FAMILY MEMBER 3"/>
    <property type="match status" value="1"/>
</dbReference>
<evidence type="ECO:0000259" key="3">
    <source>
        <dbReference type="Pfam" id="PF23227"/>
    </source>
</evidence>
<protein>
    <submittedName>
        <fullName evidence="4">Uncharacterized protein</fullName>
    </submittedName>
</protein>
<proteinExistence type="predicted"/>
<name>A0A8K1GAS7_9PASS</name>
<dbReference type="Pfam" id="PF23227">
    <property type="entry name" value="HEAT_MROH2B_C"/>
    <property type="match status" value="1"/>
</dbReference>
<dbReference type="InterPro" id="IPR048465">
    <property type="entry name" value="Maestro-like_HEAT"/>
</dbReference>
<dbReference type="GO" id="GO:0005737">
    <property type="term" value="C:cytoplasm"/>
    <property type="evidence" value="ECO:0007669"/>
    <property type="project" value="TreeGrafter"/>
</dbReference>
<comment type="caution">
    <text evidence="4">The sequence shown here is derived from an EMBL/GenBank/DDBJ whole genome shotgun (WGS) entry which is preliminary data.</text>
</comment>
<accession>A0A8K1GAS7</accession>
<dbReference type="PANTHER" id="PTHR23120">
    <property type="entry name" value="MAESTRO-RELATED HEAT DOMAIN-CONTAINING"/>
    <property type="match status" value="1"/>
</dbReference>
<dbReference type="SUPFAM" id="SSF48371">
    <property type="entry name" value="ARM repeat"/>
    <property type="match status" value="1"/>
</dbReference>
<feature type="domain" description="Maestro-like HEAT-repeats" evidence="2">
    <location>
        <begin position="163"/>
        <end position="235"/>
    </location>
</feature>
<organism evidence="4 5">
    <name type="scientific">Zosterops borbonicus</name>
    <dbReference type="NCBI Taxonomy" id="364589"/>
    <lineage>
        <taxon>Eukaryota</taxon>
        <taxon>Metazoa</taxon>
        <taxon>Chordata</taxon>
        <taxon>Craniata</taxon>
        <taxon>Vertebrata</taxon>
        <taxon>Euteleostomi</taxon>
        <taxon>Archelosauria</taxon>
        <taxon>Archosauria</taxon>
        <taxon>Dinosauria</taxon>
        <taxon>Saurischia</taxon>
        <taxon>Theropoda</taxon>
        <taxon>Coelurosauria</taxon>
        <taxon>Aves</taxon>
        <taxon>Neognathae</taxon>
        <taxon>Neoaves</taxon>
        <taxon>Telluraves</taxon>
        <taxon>Australaves</taxon>
        <taxon>Passeriformes</taxon>
        <taxon>Sylvioidea</taxon>
        <taxon>Zosteropidae</taxon>
        <taxon>Zosterops</taxon>
    </lineage>
</organism>
<keyword evidence="5" id="KW-1185">Reference proteome</keyword>
<evidence type="ECO:0000313" key="5">
    <source>
        <dbReference type="Proteomes" id="UP000796761"/>
    </source>
</evidence>
<dbReference type="InterPro" id="IPR045206">
    <property type="entry name" value="Maestro_heat-like_prot"/>
</dbReference>
<dbReference type="Proteomes" id="UP000796761">
    <property type="component" value="Unassembled WGS sequence"/>
</dbReference>
<dbReference type="InterPro" id="IPR055406">
    <property type="entry name" value="HEAT_Maestro"/>
</dbReference>
<evidence type="ECO:0000259" key="2">
    <source>
        <dbReference type="Pfam" id="PF21047"/>
    </source>
</evidence>
<dbReference type="Gene3D" id="1.25.10.10">
    <property type="entry name" value="Leucine-rich Repeat Variant"/>
    <property type="match status" value="1"/>
</dbReference>
<sequence>MFRRFLPIRRRKTRTTATEGTAEPDCRRSELQAQPDVFTDLYVRLENFDSTMNDHRAEAVLMAMTEDVAVTNTDTSMTQGLTNTDTTPTPNMIHAPTMDFFEESAVSPQQQVISLGPGLEAFLDCVFTQAIKSSQPLKTLQYYGKGTWGSCSLGQSFKSSPCLLQVPAIVKNIHQRLESRLTVDARMQIDIVRLAEEHPADVVLTLLHCAPTCDRAAAMMWRTIGSSVPTLEKVLPTLLCVMEDWPLYRMFTSDGDNKDVFALAATLVLWVIVQVPESHEAMIVYSSRLFVALLFHVQVNHFWRACREEHRLPCDPNRFAVQAMKSLLYRLQCDNEVIAMERKRGWDTMLCADTQHYAMGLLAREMRRVLIPLCSRIAVHLLRLLSMEKPGWDLPFMAFLVEVLECLDLTKCGGSAQRVMSRYLESECRQRLRLVLRGFVVLSKDPLMARRMCRLSQSFVDLLSDADGEVVSMTLCVFTNMLKHKDIQVSSTTAPKLAEALLELFDNDNNYVLLLSIELFCKIMELVVDEGKKPLKTIVNKSLYPLLFHCHAENQRVANASWETVHCVAKFLKRRDLEQLLKKEYPSKINECKLAEDRSRAAEHLRRALPYLEHPQELLREAATRFMDTAVGTAEKGWTHASRVKQLEH</sequence>
<dbReference type="InterPro" id="IPR016024">
    <property type="entry name" value="ARM-type_fold"/>
</dbReference>
<keyword evidence="1" id="KW-0677">Repeat</keyword>
<dbReference type="Pfam" id="PF21047">
    <property type="entry name" value="HEAT_Maestro"/>
    <property type="match status" value="1"/>
</dbReference>
<evidence type="ECO:0000313" key="4">
    <source>
        <dbReference type="EMBL" id="TRZ14514.1"/>
    </source>
</evidence>
<dbReference type="InterPro" id="IPR011989">
    <property type="entry name" value="ARM-like"/>
</dbReference>
<reference evidence="4" key="1">
    <citation type="submission" date="2019-04" db="EMBL/GenBank/DDBJ databases">
        <title>Genome assembly of Zosterops borbonicus 15179.</title>
        <authorList>
            <person name="Leroy T."/>
            <person name="Anselmetti Y."/>
            <person name="Tilak M.-K."/>
            <person name="Nabholz B."/>
        </authorList>
    </citation>
    <scope>NUCLEOTIDE SEQUENCE</scope>
    <source>
        <strain evidence="4">HGM_15179</strain>
        <tissue evidence="4">Muscle</tissue>
    </source>
</reference>
<dbReference type="EMBL" id="SWJQ01000433">
    <property type="protein sequence ID" value="TRZ14514.1"/>
    <property type="molecule type" value="Genomic_DNA"/>
</dbReference>
<dbReference type="AlphaFoldDB" id="A0A8K1GAS7"/>
<dbReference type="OrthoDB" id="9421177at2759"/>
<gene>
    <name evidence="4" type="ORF">HGM15179_012601</name>
</gene>
<feature type="domain" description="Maestro/Maestro-like HEAT-repeats" evidence="3">
    <location>
        <begin position="434"/>
        <end position="637"/>
    </location>
</feature>